<dbReference type="EMBL" id="MT141488">
    <property type="protein sequence ID" value="QJA63034.1"/>
    <property type="molecule type" value="Genomic_DNA"/>
</dbReference>
<evidence type="ECO:0000313" key="2">
    <source>
        <dbReference type="EMBL" id="QJA73214.1"/>
    </source>
</evidence>
<sequence>MAWAADIPALTNTIAADVPKIELNFQCINDRFAYGTIWIPAGAMIPLITNGAEYGIVEYATNDIMAEYYAFDDATAEGAHVNIKFPEDWDRSTIKAKFYWSSASGSTVGDTVEWAAKGIAISNDDPLDAALGTVQVITDTVLAGTNGDLHITSATPAITIGGTPALADLINLRFYRSVAGTDDMEEDAWLFGALIQYGRTNAAVSAW</sequence>
<gene>
    <name evidence="2" type="ORF">MM415A02429_0009</name>
    <name evidence="1" type="ORF">MM415B00664_0025</name>
</gene>
<dbReference type="AlphaFoldDB" id="A0A6M3JT71"/>
<accession>A0A6M3JT71</accession>
<proteinExistence type="predicted"/>
<reference evidence="2" key="1">
    <citation type="submission" date="2020-03" db="EMBL/GenBank/DDBJ databases">
        <title>The deep terrestrial virosphere.</title>
        <authorList>
            <person name="Holmfeldt K."/>
            <person name="Nilsson E."/>
            <person name="Simone D."/>
            <person name="Lopez-Fernandez M."/>
            <person name="Wu X."/>
            <person name="de Brujin I."/>
            <person name="Lundin D."/>
            <person name="Andersson A."/>
            <person name="Bertilsson S."/>
            <person name="Dopson M."/>
        </authorList>
    </citation>
    <scope>NUCLEOTIDE SEQUENCE</scope>
    <source>
        <strain evidence="2">MM415A02429</strain>
        <strain evidence="1">MM415B00664</strain>
    </source>
</reference>
<name>A0A6M3JT71_9ZZZZ</name>
<dbReference type="EMBL" id="MT142010">
    <property type="protein sequence ID" value="QJA73214.1"/>
    <property type="molecule type" value="Genomic_DNA"/>
</dbReference>
<organism evidence="2">
    <name type="scientific">viral metagenome</name>
    <dbReference type="NCBI Taxonomy" id="1070528"/>
    <lineage>
        <taxon>unclassified sequences</taxon>
        <taxon>metagenomes</taxon>
        <taxon>organismal metagenomes</taxon>
    </lineage>
</organism>
<evidence type="ECO:0000313" key="1">
    <source>
        <dbReference type="EMBL" id="QJA63034.1"/>
    </source>
</evidence>
<protein>
    <submittedName>
        <fullName evidence="2">Uncharacterized protein</fullName>
    </submittedName>
</protein>